<organism evidence="3 4">
    <name type="scientific">Tritrichomonas foetus</name>
    <dbReference type="NCBI Taxonomy" id="1144522"/>
    <lineage>
        <taxon>Eukaryota</taxon>
        <taxon>Metamonada</taxon>
        <taxon>Parabasalia</taxon>
        <taxon>Tritrichomonadida</taxon>
        <taxon>Tritrichomonadidae</taxon>
        <taxon>Tritrichomonas</taxon>
    </lineage>
</organism>
<evidence type="ECO:0000313" key="3">
    <source>
        <dbReference type="EMBL" id="OHT16251.1"/>
    </source>
</evidence>
<comment type="caution">
    <text evidence="3">The sequence shown here is derived from an EMBL/GenBank/DDBJ whole genome shotgun (WGS) entry which is preliminary data.</text>
</comment>
<sequence>MNQEVVKDAILNILNVNGDISQLIEQHKVNLNMLFAKFQKDQEESQKIREELNQLREQHRAAIEKENEEHRRNMEELRESFKQEAANITFSNILPPRSATSQSDSNKLQQSSDTQNIPQSVVSSYDKYENSIIPEDTFDLEKIYSTFHEIHETMDKLPPLSKDPSNYQMLLVVNRKQLNIFGKAIQAMTQTILKEHNKYSKMLTDVNDRYYDLYSELIKESSGKINQS</sequence>
<dbReference type="EMBL" id="MLAK01000124">
    <property type="protein sequence ID" value="OHT16251.1"/>
    <property type="molecule type" value="Genomic_DNA"/>
</dbReference>
<dbReference type="AlphaFoldDB" id="A0A1J4KYB5"/>
<proteinExistence type="predicted"/>
<name>A0A1J4KYB5_9EUKA</name>
<dbReference type="VEuPathDB" id="TrichDB:TRFO_41898"/>
<accession>A0A1J4KYB5</accession>
<feature type="coiled-coil region" evidence="1">
    <location>
        <begin position="38"/>
        <end position="87"/>
    </location>
</feature>
<evidence type="ECO:0000313" key="4">
    <source>
        <dbReference type="Proteomes" id="UP000179807"/>
    </source>
</evidence>
<evidence type="ECO:0000256" key="2">
    <source>
        <dbReference type="SAM" id="MobiDB-lite"/>
    </source>
</evidence>
<keyword evidence="4" id="KW-1185">Reference proteome</keyword>
<evidence type="ECO:0000256" key="1">
    <source>
        <dbReference type="SAM" id="Coils"/>
    </source>
</evidence>
<dbReference type="GeneID" id="94848740"/>
<reference evidence="3" key="1">
    <citation type="submission" date="2016-10" db="EMBL/GenBank/DDBJ databases">
        <authorList>
            <person name="Benchimol M."/>
            <person name="Almeida L.G."/>
            <person name="Vasconcelos A.T."/>
            <person name="Perreira-Neves A."/>
            <person name="Rosa I.A."/>
            <person name="Tasca T."/>
            <person name="Bogo M.R."/>
            <person name="de Souza W."/>
        </authorList>
    </citation>
    <scope>NUCLEOTIDE SEQUENCE [LARGE SCALE GENOMIC DNA]</scope>
    <source>
        <strain evidence="3">K</strain>
    </source>
</reference>
<keyword evidence="1" id="KW-0175">Coiled coil</keyword>
<dbReference type="RefSeq" id="XP_068369387.1">
    <property type="nucleotide sequence ID" value="XM_068514036.1"/>
</dbReference>
<dbReference type="Proteomes" id="UP000179807">
    <property type="component" value="Unassembled WGS sequence"/>
</dbReference>
<protein>
    <submittedName>
        <fullName evidence="3">Uncharacterized protein</fullName>
    </submittedName>
</protein>
<feature type="region of interest" description="Disordered" evidence="2">
    <location>
        <begin position="92"/>
        <end position="120"/>
    </location>
</feature>
<gene>
    <name evidence="3" type="ORF">TRFO_41898</name>
</gene>